<accession>A0A1V4JE47</accession>
<organism evidence="1 2">
    <name type="scientific">Patagioenas fasciata monilis</name>
    <dbReference type="NCBI Taxonomy" id="372326"/>
    <lineage>
        <taxon>Eukaryota</taxon>
        <taxon>Metazoa</taxon>
        <taxon>Chordata</taxon>
        <taxon>Craniata</taxon>
        <taxon>Vertebrata</taxon>
        <taxon>Euteleostomi</taxon>
        <taxon>Archelosauria</taxon>
        <taxon>Archosauria</taxon>
        <taxon>Dinosauria</taxon>
        <taxon>Saurischia</taxon>
        <taxon>Theropoda</taxon>
        <taxon>Coelurosauria</taxon>
        <taxon>Aves</taxon>
        <taxon>Neognathae</taxon>
        <taxon>Neoaves</taxon>
        <taxon>Columbimorphae</taxon>
        <taxon>Columbiformes</taxon>
        <taxon>Columbidae</taxon>
        <taxon>Patagioenas</taxon>
    </lineage>
</organism>
<proteinExistence type="predicted"/>
<keyword evidence="2" id="KW-1185">Reference proteome</keyword>
<gene>
    <name evidence="1" type="ORF">AV530_019558</name>
</gene>
<name>A0A1V4JE47_PATFA</name>
<sequence>MLCFTAKGQHYCDDRNDSFRAEKENSQFGSEESQSQECFIPSSATNLLSFGLWRATGPASAPSCQHPQPPHTGNH</sequence>
<evidence type="ECO:0000313" key="1">
    <source>
        <dbReference type="EMBL" id="OPJ70409.1"/>
    </source>
</evidence>
<dbReference type="EMBL" id="LSYS01007908">
    <property type="protein sequence ID" value="OPJ70409.1"/>
    <property type="molecule type" value="Genomic_DNA"/>
</dbReference>
<dbReference type="AlphaFoldDB" id="A0A1V4JE47"/>
<dbReference type="Proteomes" id="UP000190648">
    <property type="component" value="Unassembled WGS sequence"/>
</dbReference>
<protein>
    <submittedName>
        <fullName evidence="1">Uncharacterized protein</fullName>
    </submittedName>
</protein>
<comment type="caution">
    <text evidence="1">The sequence shown here is derived from an EMBL/GenBank/DDBJ whole genome shotgun (WGS) entry which is preliminary data.</text>
</comment>
<reference evidence="1 2" key="1">
    <citation type="submission" date="2016-02" db="EMBL/GenBank/DDBJ databases">
        <title>Band-tailed pigeon sequencing and assembly.</title>
        <authorList>
            <person name="Soares A.E."/>
            <person name="Novak B.J."/>
            <person name="Rice E.S."/>
            <person name="O'Connell B."/>
            <person name="Chang D."/>
            <person name="Weber S."/>
            <person name="Shapiro B."/>
        </authorList>
    </citation>
    <scope>NUCLEOTIDE SEQUENCE [LARGE SCALE GENOMIC DNA]</scope>
    <source>
        <strain evidence="1">BTP2013</strain>
        <tissue evidence="1">Blood</tissue>
    </source>
</reference>
<evidence type="ECO:0000313" key="2">
    <source>
        <dbReference type="Proteomes" id="UP000190648"/>
    </source>
</evidence>